<protein>
    <recommendedName>
        <fullName evidence="1">DUF7684 domain-containing protein</fullName>
    </recommendedName>
</protein>
<comment type="caution">
    <text evidence="2">The sequence shown here is derived from an EMBL/GenBank/DDBJ whole genome shotgun (WGS) entry which is preliminary data.</text>
</comment>
<feature type="domain" description="DUF7684" evidence="1">
    <location>
        <begin position="28"/>
        <end position="148"/>
    </location>
</feature>
<accession>A0ABW3QN88</accession>
<proteinExistence type="predicted"/>
<dbReference type="InterPro" id="IPR056101">
    <property type="entry name" value="DUF7684"/>
</dbReference>
<reference evidence="3" key="1">
    <citation type="journal article" date="2019" name="Int. J. Syst. Evol. Microbiol.">
        <title>The Global Catalogue of Microorganisms (GCM) 10K type strain sequencing project: providing services to taxonomists for standard genome sequencing and annotation.</title>
        <authorList>
            <consortium name="The Broad Institute Genomics Platform"/>
            <consortium name="The Broad Institute Genome Sequencing Center for Infectious Disease"/>
            <person name="Wu L."/>
            <person name="Ma J."/>
        </authorList>
    </citation>
    <scope>NUCLEOTIDE SEQUENCE [LARGE SCALE GENOMIC DNA]</scope>
    <source>
        <strain evidence="3">CCUG 55608</strain>
    </source>
</reference>
<evidence type="ECO:0000313" key="3">
    <source>
        <dbReference type="Proteomes" id="UP001597116"/>
    </source>
</evidence>
<name>A0ABW3QN88_9BACT</name>
<dbReference type="Proteomes" id="UP001597116">
    <property type="component" value="Unassembled WGS sequence"/>
</dbReference>
<keyword evidence="3" id="KW-1185">Reference proteome</keyword>
<dbReference type="EMBL" id="JBHTLP010000045">
    <property type="protein sequence ID" value="MFD1145501.1"/>
    <property type="molecule type" value="Genomic_DNA"/>
</dbReference>
<dbReference type="Pfam" id="PF24733">
    <property type="entry name" value="DUF7684"/>
    <property type="match status" value="1"/>
</dbReference>
<evidence type="ECO:0000259" key="1">
    <source>
        <dbReference type="Pfam" id="PF24733"/>
    </source>
</evidence>
<organism evidence="2 3">
    <name type="scientific">Larkinella insperata</name>
    <dbReference type="NCBI Taxonomy" id="332158"/>
    <lineage>
        <taxon>Bacteria</taxon>
        <taxon>Pseudomonadati</taxon>
        <taxon>Bacteroidota</taxon>
        <taxon>Cytophagia</taxon>
        <taxon>Cytophagales</taxon>
        <taxon>Spirosomataceae</taxon>
        <taxon>Larkinella</taxon>
    </lineage>
</organism>
<evidence type="ECO:0000313" key="2">
    <source>
        <dbReference type="EMBL" id="MFD1145501.1"/>
    </source>
</evidence>
<sequence>MNLLGAVNEREVYYFQLPNNGNWFDFLPFNNWLVIPISNERDEHLINVVAEKCLEKKVTYICTTGKDCEYVHDIFDETIVINRLTDGLPVDSPDDFEHEPMTTWNAEIAECLWFALYTAHNEYNKIEKVVCLDLTRKESNEKILSALISQFQDG</sequence>
<dbReference type="RefSeq" id="WP_379885896.1">
    <property type="nucleotide sequence ID" value="NZ_JBHTLP010000045.1"/>
</dbReference>
<gene>
    <name evidence="2" type="ORF">ACFQ4C_30525</name>
</gene>